<dbReference type="AlphaFoldDB" id="A0A841M725"/>
<dbReference type="Proteomes" id="UP000555393">
    <property type="component" value="Unassembled WGS sequence"/>
</dbReference>
<comment type="similarity">
    <text evidence="1">Belongs to the DSD1 family.</text>
</comment>
<dbReference type="InterPro" id="IPR001608">
    <property type="entry name" value="Ala_racemase_N"/>
</dbReference>
<evidence type="ECO:0000256" key="2">
    <source>
        <dbReference type="ARBA" id="ARBA00023239"/>
    </source>
</evidence>
<dbReference type="RefSeq" id="WP_184224003.1">
    <property type="nucleotide sequence ID" value="NZ_JACIIU010000016.1"/>
</dbReference>
<dbReference type="EC" id="4.3.1.18" evidence="4"/>
<dbReference type="Gene3D" id="2.40.37.20">
    <property type="entry name" value="D-serine dehydratase-like domain"/>
    <property type="match status" value="1"/>
</dbReference>
<reference evidence="4 5" key="1">
    <citation type="submission" date="2020-08" db="EMBL/GenBank/DDBJ databases">
        <title>Genomic Encyclopedia of Type Strains, Phase IV (KMG-IV): sequencing the most valuable type-strain genomes for metagenomic binning, comparative biology and taxonomic classification.</title>
        <authorList>
            <person name="Goeker M."/>
        </authorList>
    </citation>
    <scope>NUCLEOTIDE SEQUENCE [LARGE SCALE GENOMIC DNA]</scope>
    <source>
        <strain evidence="4 5">DSM 22336</strain>
    </source>
</reference>
<accession>A0A841M725</accession>
<dbReference type="GO" id="GO:0008721">
    <property type="term" value="F:D-serine ammonia-lyase activity"/>
    <property type="evidence" value="ECO:0007669"/>
    <property type="project" value="UniProtKB-EC"/>
</dbReference>
<dbReference type="InterPro" id="IPR026956">
    <property type="entry name" value="D-ser_dehydrat-like_dom"/>
</dbReference>
<dbReference type="EMBL" id="JACIIU010000016">
    <property type="protein sequence ID" value="MBB6262061.1"/>
    <property type="molecule type" value="Genomic_DNA"/>
</dbReference>
<dbReference type="InterPro" id="IPR042208">
    <property type="entry name" value="D-ser_dehydrat-like_sf"/>
</dbReference>
<dbReference type="PANTHER" id="PTHR28004:SF8">
    <property type="entry name" value="D-SERINE DEAMINASE"/>
    <property type="match status" value="1"/>
</dbReference>
<dbReference type="Pfam" id="PF01168">
    <property type="entry name" value="Ala_racemase_N"/>
    <property type="match status" value="1"/>
</dbReference>
<dbReference type="InterPro" id="IPR029066">
    <property type="entry name" value="PLP-binding_barrel"/>
</dbReference>
<dbReference type="Gene3D" id="3.20.20.10">
    <property type="entry name" value="Alanine racemase"/>
    <property type="match status" value="1"/>
</dbReference>
<keyword evidence="5" id="KW-1185">Reference proteome</keyword>
<proteinExistence type="inferred from homology"/>
<dbReference type="SUPFAM" id="SSF51419">
    <property type="entry name" value="PLP-binding barrel"/>
    <property type="match status" value="1"/>
</dbReference>
<gene>
    <name evidence="4" type="ORF">FHS77_002629</name>
</gene>
<evidence type="ECO:0000256" key="1">
    <source>
        <dbReference type="ARBA" id="ARBA00005323"/>
    </source>
</evidence>
<evidence type="ECO:0000313" key="4">
    <source>
        <dbReference type="EMBL" id="MBB6262061.1"/>
    </source>
</evidence>
<dbReference type="SMART" id="SM01119">
    <property type="entry name" value="D-ser_dehydrat"/>
    <property type="match status" value="1"/>
</dbReference>
<dbReference type="Pfam" id="PF14031">
    <property type="entry name" value="D-ser_dehydrat"/>
    <property type="match status" value="1"/>
</dbReference>
<sequence>MSDHLHSQNDEMMIDDSFRGFPSGYKPLTLKEIGQAGWKPYEGAMALPLMSLSEQAFSDNARAMMQFAKANDVEIAPHAKTPMSPDLARRLIAHGAWGVTVADIRQASVFLKNGFRKLILGNQIGGANAVKRLARLMSSYPDAELYVFVDSVAFAEMLIAEWSADDNLPKLGLLVELGVARAGLRDAQSALPVIETILSHETGNLRLSGIAAYEGAAGVADPDETIRRVDHLLDEATEAYQMIVTRLQMSRPLILTAGGSLFFDRVVAKWKPLKTTNQNLQIILRSGAIFFHDHGVYERGITQLDNRHGFGSEKAADVFSPALRLWAEVLSRPEPQTVICGFGMRDVAFDQDLPRILNIYRDGRFLRALTDSRVLKLNDQHAFIECAANADIKIGDVVELGISHPCTCIDRHSLIYGLDDNQTVVCVYPTHFG</sequence>
<dbReference type="InterPro" id="IPR051466">
    <property type="entry name" value="D-amino_acid_metab_enzyme"/>
</dbReference>
<dbReference type="PANTHER" id="PTHR28004">
    <property type="entry name" value="ZGC:162816-RELATED"/>
    <property type="match status" value="1"/>
</dbReference>
<feature type="domain" description="D-serine dehydratase-like" evidence="3">
    <location>
        <begin position="322"/>
        <end position="419"/>
    </location>
</feature>
<organism evidence="4 5">
    <name type="scientific">Paenochrobactrum gallinarii</name>
    <dbReference type="NCBI Taxonomy" id="643673"/>
    <lineage>
        <taxon>Bacteria</taxon>
        <taxon>Pseudomonadati</taxon>
        <taxon>Pseudomonadota</taxon>
        <taxon>Alphaproteobacteria</taxon>
        <taxon>Hyphomicrobiales</taxon>
        <taxon>Brucellaceae</taxon>
        <taxon>Paenochrobactrum</taxon>
    </lineage>
</organism>
<keyword evidence="2 4" id="KW-0456">Lyase</keyword>
<evidence type="ECO:0000259" key="3">
    <source>
        <dbReference type="SMART" id="SM01119"/>
    </source>
</evidence>
<protein>
    <submittedName>
        <fullName evidence="4">D-serine dehydratase</fullName>
        <ecNumber evidence="4">4.3.1.18</ecNumber>
    </submittedName>
</protein>
<name>A0A841M725_9HYPH</name>
<comment type="caution">
    <text evidence="4">The sequence shown here is derived from an EMBL/GenBank/DDBJ whole genome shotgun (WGS) entry which is preliminary data.</text>
</comment>
<evidence type="ECO:0000313" key="5">
    <source>
        <dbReference type="Proteomes" id="UP000555393"/>
    </source>
</evidence>